<feature type="compositionally biased region" description="Low complexity" evidence="10">
    <location>
        <begin position="631"/>
        <end position="651"/>
    </location>
</feature>
<name>A0A9P0DN55_9CUCU</name>
<dbReference type="InterPro" id="IPR039011">
    <property type="entry name" value="IRS"/>
</dbReference>
<evidence type="ECO:0000259" key="11">
    <source>
        <dbReference type="PROSITE" id="PS50003"/>
    </source>
</evidence>
<feature type="domain" description="PH" evidence="11">
    <location>
        <begin position="14"/>
        <end position="115"/>
    </location>
</feature>
<dbReference type="InterPro" id="IPR002404">
    <property type="entry name" value="IRS_PTB"/>
</dbReference>
<dbReference type="Pfam" id="PF00169">
    <property type="entry name" value="PH"/>
    <property type="match status" value="1"/>
</dbReference>
<dbReference type="InterPro" id="IPR001849">
    <property type="entry name" value="PH_domain"/>
</dbReference>
<feature type="compositionally biased region" description="Polar residues" evidence="10">
    <location>
        <begin position="1213"/>
        <end position="1230"/>
    </location>
</feature>
<feature type="compositionally biased region" description="Polar residues" evidence="10">
    <location>
        <begin position="273"/>
        <end position="282"/>
    </location>
</feature>
<feature type="compositionally biased region" description="Polar residues" evidence="10">
    <location>
        <begin position="1196"/>
        <end position="1205"/>
    </location>
</feature>
<dbReference type="GO" id="GO:0005158">
    <property type="term" value="F:insulin receptor binding"/>
    <property type="evidence" value="ECO:0007669"/>
    <property type="project" value="InterPro"/>
</dbReference>
<dbReference type="GO" id="GO:0008286">
    <property type="term" value="P:insulin receptor signaling pathway"/>
    <property type="evidence" value="ECO:0007669"/>
    <property type="project" value="InterPro"/>
</dbReference>
<dbReference type="GO" id="GO:0005886">
    <property type="term" value="C:plasma membrane"/>
    <property type="evidence" value="ECO:0007669"/>
    <property type="project" value="TreeGrafter"/>
</dbReference>
<evidence type="ECO:0000256" key="8">
    <source>
        <dbReference type="ARBA" id="ARBA00033282"/>
    </source>
</evidence>
<reference evidence="12" key="1">
    <citation type="submission" date="2022-01" db="EMBL/GenBank/DDBJ databases">
        <authorList>
            <person name="King R."/>
        </authorList>
    </citation>
    <scope>NUCLEOTIDE SEQUENCE</scope>
</reference>
<protein>
    <recommendedName>
        <fullName evidence="2">Insulin receptor substrate 1</fullName>
    </recommendedName>
    <alternativeName>
        <fullName evidence="8">Protein chico</fullName>
    </alternativeName>
</protein>
<keyword evidence="7" id="KW-0896">Oogenesis</keyword>
<feature type="compositionally biased region" description="Basic and acidic residues" evidence="10">
    <location>
        <begin position="1146"/>
        <end position="1170"/>
    </location>
</feature>
<evidence type="ECO:0000256" key="2">
    <source>
        <dbReference type="ARBA" id="ARBA00015710"/>
    </source>
</evidence>
<dbReference type="PROSITE" id="PS50003">
    <property type="entry name" value="PH_DOMAIN"/>
    <property type="match status" value="1"/>
</dbReference>
<feature type="region of interest" description="Disordered" evidence="10">
    <location>
        <begin position="592"/>
        <end position="656"/>
    </location>
</feature>
<keyword evidence="3" id="KW-0597">Phosphoprotein</keyword>
<evidence type="ECO:0000256" key="6">
    <source>
        <dbReference type="ARBA" id="ARBA00022782"/>
    </source>
</evidence>
<keyword evidence="13" id="KW-1185">Reference proteome</keyword>
<feature type="region of interest" description="Disordered" evidence="10">
    <location>
        <begin position="1146"/>
        <end position="1291"/>
    </location>
</feature>
<feature type="compositionally biased region" description="Polar residues" evidence="10">
    <location>
        <begin position="982"/>
        <end position="991"/>
    </location>
</feature>
<dbReference type="PANTHER" id="PTHR10614:SF13">
    <property type="entry name" value="INSULIN RECEPTOR SUBSTRATE 1"/>
    <property type="match status" value="1"/>
</dbReference>
<feature type="compositionally biased region" description="Polar residues" evidence="10">
    <location>
        <begin position="597"/>
        <end position="619"/>
    </location>
</feature>
<dbReference type="SMART" id="SM00310">
    <property type="entry name" value="PTBI"/>
    <property type="match status" value="1"/>
</dbReference>
<feature type="compositionally biased region" description="Low complexity" evidence="10">
    <location>
        <begin position="1239"/>
        <end position="1264"/>
    </location>
</feature>
<dbReference type="EMBL" id="OU892285">
    <property type="protein sequence ID" value="CAH1135912.1"/>
    <property type="molecule type" value="Genomic_DNA"/>
</dbReference>
<gene>
    <name evidence="12" type="ORF">CEUTPL_LOCUS14254</name>
</gene>
<accession>A0A9P0DN55</accession>
<feature type="region of interest" description="Disordered" evidence="10">
    <location>
        <begin position="315"/>
        <end position="447"/>
    </location>
</feature>
<sequence length="1330" mass="144965">MSSVGSLEATPSNNIIRTGVFKKLKTSRKKFFVLRNETSEALARLEYYDSEKKFRAGVPPKRSIPLRTCFNINKKQDSKHKFVIALYTKDDCFSIVFDNEEEMKVWLKDFLTLQHGEEILEGEILKPKFEYVWQVTLCERGLGAGRTGVYRLCLTDKTVTLVKIDEPIPTVIELSLASVRSCGNLKNFFFLEVGRMSEIGAGEIWFEADDTNIALNIQTTVSHRFKLARERSKTTSSTEPSSDLQPKGRHRSASATESAKNSKKDKPVKGSGIQAQDTSISESTLTTPVTATCSSTNNTVSGVAMSIYNHLLHRSTGKRRHSISGGGTNWSNLGNHQRTQSLPVTSAPATTTTTTTDNSSIYLTNHHQKKSQGAPGGGKCSFRERCDSMPTRPRTSSEGTHGNPSWGKPYLVPFRNNHLRDASHSPPIGSPMSPPSDSTGSSYSLPDEHDGHDIMEYRHYSTMTPEEVIAEEDYPESPRANNQSGDYLPMNFHNNYTEMSIGAASNSASMSSVTSGTPSADLRLADYPLDKVFSYVSADGDDTRPCRAYSVGSKPPDQLSSTPENARVRAFSVGSKTKKYFNRVLVPTTHHHIPGVKSSSAPLLLPNSRTGSSHGSINHNPMDDLMEMDFSSNGTSRSRSSTNASGSSANSCNHRNSSCNGTKGKFFGFLEHFGVSIGDKKHNNNTCNGYVEMKPGRTVSTDSPYVDMSQGQRLNHKDLTAMHDMAVAANSQPYYLDMSGNNPNNDVPLVGHPYSPYLDMSGSTTVKDNSPYMDMSGSNAAANVATRDQYMDMTGSSPVHASPRLNAITLHDYIKQFGRNPLGENYRHDYVDMNQQQRQRTNSNTTTSSKSSAMSPGAWTTDHSHDYLDMSGKNTTKRTNSFSSSPHFEATPFDPIPEGSARDTDGYVDMTPGDFQDQRRTSTDSDYLNMSGINLSSKNDKVRSQPIPIQTTAVKNSSPMTISSLLGATRKLSPPKMHLPLSSYSSLPRQKTSSRKSLQSQAGSSKDSSLSSSVTTTPSSSSTMFPMSLNSPTSPLSASSKPSSMKVPASVLNVPYKSNKKKPSEDYMMMDFDSKPVDDSAYVNYCPGPSQSMMRNSQSEGDYAVMKPGVFKSTTLPRVKTGMVSPGLASPLANVGLSDRQCFMPIREKDERMTSPKPGDVPEKTDDKSLETANMEFEDESRAYERLKSPAAKISRPNSSNSDQIKTGAVQRPASTTGSEKIASRPSSVCSEGLASRLGSNSSVYSSSSSTSTVVGVSTTNESEPQTPRLHYASLDLGESTSDGKALRTDPSDMVENQVTGTFVYADIDFVRSEELSKGPNAAATSAVKN</sequence>
<comment type="subunit">
    <text evidence="1">Bindings to phosphatidylinositol 3-kinase and SHP2.</text>
</comment>
<feature type="compositionally biased region" description="Low complexity" evidence="10">
    <location>
        <begin position="997"/>
        <end position="1045"/>
    </location>
</feature>
<keyword evidence="5" id="KW-0677">Repeat</keyword>
<evidence type="ECO:0000256" key="3">
    <source>
        <dbReference type="ARBA" id="ARBA00022553"/>
    </source>
</evidence>
<organism evidence="12 13">
    <name type="scientific">Ceutorhynchus assimilis</name>
    <name type="common">cabbage seed weevil</name>
    <dbReference type="NCBI Taxonomy" id="467358"/>
    <lineage>
        <taxon>Eukaryota</taxon>
        <taxon>Metazoa</taxon>
        <taxon>Ecdysozoa</taxon>
        <taxon>Arthropoda</taxon>
        <taxon>Hexapoda</taxon>
        <taxon>Insecta</taxon>
        <taxon>Pterygota</taxon>
        <taxon>Neoptera</taxon>
        <taxon>Endopterygota</taxon>
        <taxon>Coleoptera</taxon>
        <taxon>Polyphaga</taxon>
        <taxon>Cucujiformia</taxon>
        <taxon>Curculionidae</taxon>
        <taxon>Ceutorhynchinae</taxon>
        <taxon>Ceutorhynchus</taxon>
    </lineage>
</organism>
<feature type="compositionally biased region" description="Polar residues" evidence="10">
    <location>
        <begin position="393"/>
        <end position="403"/>
    </location>
</feature>
<dbReference type="Gene3D" id="2.30.29.30">
    <property type="entry name" value="Pleckstrin-homology domain (PH domain)/Phosphotyrosine-binding domain (PTB)"/>
    <property type="match status" value="2"/>
</dbReference>
<keyword evidence="4" id="KW-0341">Growth regulation</keyword>
<evidence type="ECO:0000256" key="1">
    <source>
        <dbReference type="ARBA" id="ARBA00011440"/>
    </source>
</evidence>
<keyword evidence="6" id="KW-0221">Differentiation</keyword>
<dbReference type="GO" id="GO:0005829">
    <property type="term" value="C:cytosol"/>
    <property type="evidence" value="ECO:0007669"/>
    <property type="project" value="TreeGrafter"/>
</dbReference>
<dbReference type="Proteomes" id="UP001152799">
    <property type="component" value="Chromosome 9"/>
</dbReference>
<dbReference type="SMART" id="SM00233">
    <property type="entry name" value="PH"/>
    <property type="match status" value="1"/>
</dbReference>
<feature type="region of interest" description="Disordered" evidence="10">
    <location>
        <begin position="833"/>
        <end position="1045"/>
    </location>
</feature>
<proteinExistence type="predicted"/>
<dbReference type="GO" id="GO:0043548">
    <property type="term" value="F:phosphatidylinositol 3-kinase binding"/>
    <property type="evidence" value="ECO:0007669"/>
    <property type="project" value="TreeGrafter"/>
</dbReference>
<evidence type="ECO:0000256" key="10">
    <source>
        <dbReference type="SAM" id="MobiDB-lite"/>
    </source>
</evidence>
<dbReference type="CDD" id="cd01257">
    <property type="entry name" value="PH_IRS"/>
    <property type="match status" value="1"/>
</dbReference>
<comment type="function">
    <text evidence="9">Activates phosphatidylinositol 3-kinase when bound to the regulatory p85 subunit. May mediate the control of various cellular processes by insulin-like peptides. When phosphorylated by the insulin receptor binds specifically to various cellular proteins containing SH2 domains. Involved in control of cell proliferation, cell size, and body and organ growth throughout development. Also has a role in a signaling pathway controlling the physiological response required to endure periods of low nutrient conditions. Insulin/insulin-like growth factor (IGF) signaling pathway has a role in regulating aging and is necessary in the ovary for vitellogenic maturation.</text>
</comment>
<evidence type="ECO:0000256" key="4">
    <source>
        <dbReference type="ARBA" id="ARBA00022604"/>
    </source>
</evidence>
<dbReference type="InterPro" id="IPR011993">
    <property type="entry name" value="PH-like_dom_sf"/>
</dbReference>
<feature type="compositionally biased region" description="Polar residues" evidence="10">
    <location>
        <begin position="947"/>
        <end position="966"/>
    </location>
</feature>
<feature type="compositionally biased region" description="Polar residues" evidence="10">
    <location>
        <begin position="872"/>
        <end position="886"/>
    </location>
</feature>
<feature type="compositionally biased region" description="Polar residues" evidence="10">
    <location>
        <begin position="234"/>
        <end position="244"/>
    </location>
</feature>
<evidence type="ECO:0000256" key="5">
    <source>
        <dbReference type="ARBA" id="ARBA00022737"/>
    </source>
</evidence>
<feature type="compositionally biased region" description="Low complexity" evidence="10">
    <location>
        <begin position="834"/>
        <end position="849"/>
    </location>
</feature>
<feature type="region of interest" description="Disordered" evidence="10">
    <location>
        <begin position="228"/>
        <end position="282"/>
    </location>
</feature>
<dbReference type="SMART" id="SM01244">
    <property type="entry name" value="IRS"/>
    <property type="match status" value="1"/>
</dbReference>
<dbReference type="OrthoDB" id="946068at2759"/>
<evidence type="ECO:0000256" key="9">
    <source>
        <dbReference type="ARBA" id="ARBA00046145"/>
    </source>
</evidence>
<feature type="compositionally biased region" description="Low complexity" evidence="10">
    <location>
        <begin position="435"/>
        <end position="445"/>
    </location>
</feature>
<dbReference type="Pfam" id="PF02174">
    <property type="entry name" value="IRS"/>
    <property type="match status" value="1"/>
</dbReference>
<dbReference type="SUPFAM" id="SSF50729">
    <property type="entry name" value="PH domain-like"/>
    <property type="match status" value="2"/>
</dbReference>
<dbReference type="PANTHER" id="PTHR10614">
    <property type="entry name" value="INSULIN RECEPTOR SUBSTRATE"/>
    <property type="match status" value="1"/>
</dbReference>
<evidence type="ECO:0000313" key="12">
    <source>
        <dbReference type="EMBL" id="CAH1135912.1"/>
    </source>
</evidence>
<feature type="compositionally biased region" description="Polar residues" evidence="10">
    <location>
        <begin position="924"/>
        <end position="937"/>
    </location>
</feature>
<feature type="compositionally biased region" description="Polar residues" evidence="10">
    <location>
        <begin position="329"/>
        <end position="349"/>
    </location>
</feature>
<evidence type="ECO:0000313" key="13">
    <source>
        <dbReference type="Proteomes" id="UP001152799"/>
    </source>
</evidence>
<evidence type="ECO:0000256" key="7">
    <source>
        <dbReference type="ARBA" id="ARBA00022943"/>
    </source>
</evidence>
<dbReference type="PRINTS" id="PR00628">
    <property type="entry name" value="INSULINRSI"/>
</dbReference>